<evidence type="ECO:0000313" key="2">
    <source>
        <dbReference type="Proteomes" id="UP001165064"/>
    </source>
</evidence>
<reference evidence="1" key="1">
    <citation type="submission" date="2023-04" db="EMBL/GenBank/DDBJ databases">
        <title>Ambrosiozyma monospora NBRC 10751.</title>
        <authorList>
            <person name="Ichikawa N."/>
            <person name="Sato H."/>
            <person name="Tonouchi N."/>
        </authorList>
    </citation>
    <scope>NUCLEOTIDE SEQUENCE</scope>
    <source>
        <strain evidence="1">NBRC 10751</strain>
    </source>
</reference>
<gene>
    <name evidence="1" type="ORF">Amon02_000533300</name>
</gene>
<organism evidence="1 2">
    <name type="scientific">Ambrosiozyma monospora</name>
    <name type="common">Yeast</name>
    <name type="synonym">Endomycopsis monosporus</name>
    <dbReference type="NCBI Taxonomy" id="43982"/>
    <lineage>
        <taxon>Eukaryota</taxon>
        <taxon>Fungi</taxon>
        <taxon>Dikarya</taxon>
        <taxon>Ascomycota</taxon>
        <taxon>Saccharomycotina</taxon>
        <taxon>Pichiomycetes</taxon>
        <taxon>Pichiales</taxon>
        <taxon>Pichiaceae</taxon>
        <taxon>Ambrosiozyma</taxon>
    </lineage>
</organism>
<proteinExistence type="predicted"/>
<evidence type="ECO:0000313" key="1">
    <source>
        <dbReference type="EMBL" id="GME82129.1"/>
    </source>
</evidence>
<dbReference type="Proteomes" id="UP001165064">
    <property type="component" value="Unassembled WGS sequence"/>
</dbReference>
<sequence length="464" mass="50326">MSALPVTSQQNIHTSPSKKKKKSIKFVDQDTIRSRLTPASRKSSNSSLYSTFAEQRHIGRQSQGQGQILLQPQPQSKERSQSPSARRLSSWGMSLKSKLKKDQNVLQIPVVSNSISHSRHGSVTSLYKGDSATSRKLSVAFIPRRFSSGSGSQSSISTKSLHSSRSSIVSQRSLVDLVESGPTDTTSPDSTTIETATNTILNASTSTINNKQVLPHDNDTTSSESIIEILTTPRRIGSTTSLASDKSSLAMSFNKIKRGARSILLMDSSSSSQHQHSPSMVSRDLGPIGSPSASSFRVESPRGIKFTISGENDSDSTSTSNLETDKPGALPSAASTYSYNHAVSAARPASPLASTSVSTRHVLSPPAVLSRPVIRRSASYNDRELMLRELDMNVQHDGQSKNNTNNINNRKSYMELTKSPSRSLYDVTPHSPLRSEVSNSNMSHLSSNLSADKSRIFWISTETT</sequence>
<comment type="caution">
    <text evidence="1">The sequence shown here is derived from an EMBL/GenBank/DDBJ whole genome shotgun (WGS) entry which is preliminary data.</text>
</comment>
<keyword evidence="2" id="KW-1185">Reference proteome</keyword>
<accession>A0ACB5T5K3</accession>
<name>A0ACB5T5K3_AMBMO</name>
<protein>
    <submittedName>
        <fullName evidence="1">Unnamed protein product</fullName>
    </submittedName>
</protein>
<dbReference type="EMBL" id="BSXS01003895">
    <property type="protein sequence ID" value="GME82129.1"/>
    <property type="molecule type" value="Genomic_DNA"/>
</dbReference>